<reference evidence="1" key="1">
    <citation type="submission" date="2020-12" db="EMBL/GenBank/DDBJ databases">
        <title>Bacterial taxonomy.</title>
        <authorList>
            <person name="Pan X."/>
        </authorList>
    </citation>
    <scope>NUCLEOTIDE SEQUENCE</scope>
    <source>
        <strain evidence="1">B2012</strain>
    </source>
</reference>
<dbReference type="GO" id="GO:0016740">
    <property type="term" value="F:transferase activity"/>
    <property type="evidence" value="ECO:0007669"/>
    <property type="project" value="UniProtKB-KW"/>
</dbReference>
<dbReference type="Gene3D" id="3.30.1540.10">
    <property type="entry name" value="formyl-coa transferase, domain 3"/>
    <property type="match status" value="1"/>
</dbReference>
<name>A0A934IFK7_9HYPH</name>
<dbReference type="Gene3D" id="3.40.50.10540">
    <property type="entry name" value="Crotonobetainyl-coa:carnitine coa-transferase, domain 1"/>
    <property type="match status" value="2"/>
</dbReference>
<dbReference type="RefSeq" id="WP_198881644.1">
    <property type="nucleotide sequence ID" value="NZ_JAEKJA010000006.1"/>
</dbReference>
<evidence type="ECO:0000313" key="2">
    <source>
        <dbReference type="Proteomes" id="UP000609531"/>
    </source>
</evidence>
<protein>
    <submittedName>
        <fullName evidence="1">CoA transferase</fullName>
    </submittedName>
</protein>
<dbReference type="EMBL" id="JAEKJA010000006">
    <property type="protein sequence ID" value="MBJ3775744.1"/>
    <property type="molecule type" value="Genomic_DNA"/>
</dbReference>
<dbReference type="InterPro" id="IPR023606">
    <property type="entry name" value="CoA-Trfase_III_dom_1_sf"/>
</dbReference>
<dbReference type="InterPro" id="IPR003673">
    <property type="entry name" value="CoA-Trfase_fam_III"/>
</dbReference>
<accession>A0A934IFK7</accession>
<keyword evidence="2" id="KW-1185">Reference proteome</keyword>
<evidence type="ECO:0000313" key="1">
    <source>
        <dbReference type="EMBL" id="MBJ3775744.1"/>
    </source>
</evidence>
<dbReference type="Pfam" id="PF02515">
    <property type="entry name" value="CoA_transf_3"/>
    <property type="match status" value="1"/>
</dbReference>
<organism evidence="1 2">
    <name type="scientific">Acuticoccus mangrovi</name>
    <dbReference type="NCBI Taxonomy" id="2796142"/>
    <lineage>
        <taxon>Bacteria</taxon>
        <taxon>Pseudomonadati</taxon>
        <taxon>Pseudomonadota</taxon>
        <taxon>Alphaproteobacteria</taxon>
        <taxon>Hyphomicrobiales</taxon>
        <taxon>Amorphaceae</taxon>
        <taxon>Acuticoccus</taxon>
    </lineage>
</organism>
<dbReference type="PANTHER" id="PTHR48229">
    <property type="entry name" value="CAIB/BAIF FAMILY ENZYME (AFU_ORTHOLOGUE AFUA_1G05360)-RELATED"/>
    <property type="match status" value="1"/>
</dbReference>
<dbReference type="InterPro" id="IPR044855">
    <property type="entry name" value="CoA-Trfase_III_dom3_sf"/>
</dbReference>
<dbReference type="SUPFAM" id="SSF89796">
    <property type="entry name" value="CoA-transferase family III (CaiB/BaiF)"/>
    <property type="match status" value="2"/>
</dbReference>
<gene>
    <name evidence="1" type="ORF">JCR33_08615</name>
</gene>
<dbReference type="Proteomes" id="UP000609531">
    <property type="component" value="Unassembled WGS sequence"/>
</dbReference>
<comment type="caution">
    <text evidence="1">The sequence shown here is derived from an EMBL/GenBank/DDBJ whole genome shotgun (WGS) entry which is preliminary data.</text>
</comment>
<keyword evidence="1" id="KW-0808">Transferase</keyword>
<dbReference type="InterPro" id="IPR052985">
    <property type="entry name" value="CoA-trans_III_biosynth/detox"/>
</dbReference>
<dbReference type="AlphaFoldDB" id="A0A934IFK7"/>
<dbReference type="PANTHER" id="PTHR48229:SF1">
    <property type="entry name" value="ALPHA METHYLACYL-COA RACEMASE-RELATED"/>
    <property type="match status" value="1"/>
</dbReference>
<proteinExistence type="predicted"/>
<sequence length="474" mass="50720">MTIDGTAPAAFDELMALRDRSAPPAGEVTIVPGDTILPSRFLIGETAASIMSAIGIVLSDIHEDARGKRLPFTINRRHLEANLMADRFAAIRGGDGALTQAPQDPWMDKMRQCTQPFRTADGRYFLPHLNLDHLKARVLGVLQAEDEVDDIVAAVARRNALELEDEIAAARACGGMVRTEAEWLAHPHGAHLAAMPVVRITRVGDGPKIPLGEGARLLSGVRVLDLTRILAGPVAARTLAEEGADVLMVTAPHLPQVPQHVRDTSHGKRSTYADLETAEGRATLTRLVEGADVFSQGYRPGVLEARGFGPHDLARIKPGMVSVSITCFGPDGPFSDRAGWEQVAQVVTGIAAANGGDGPPKLIPVPACDYMTGYLGAYGALVALSRRAHEGGSWHVDVSLCQAGMMLLRQGVLPEERPVVPLTEAELAAFRTETDTPYGDLVHLKPVLDMPGAPAYWERPTTTIGAHPPEWLAA</sequence>